<keyword evidence="1" id="KW-0472">Membrane</keyword>
<evidence type="ECO:0000313" key="2">
    <source>
        <dbReference type="EMBL" id="HAE8839984.1"/>
    </source>
</evidence>
<name>A0A738L2M5_SALER</name>
<evidence type="ECO:0000256" key="1">
    <source>
        <dbReference type="SAM" id="Phobius"/>
    </source>
</evidence>
<dbReference type="AlphaFoldDB" id="A0A738L2M5"/>
<comment type="caution">
    <text evidence="2">The sequence shown here is derived from an EMBL/GenBank/DDBJ whole genome shotgun (WGS) entry which is preliminary data.</text>
</comment>
<proteinExistence type="predicted"/>
<gene>
    <name evidence="2" type="ORF">G4X65_004654</name>
</gene>
<reference evidence="2" key="2">
    <citation type="submission" date="2018-07" db="EMBL/GenBank/DDBJ databases">
        <authorList>
            <consortium name="NCBI Pathogen Detection Project"/>
        </authorList>
    </citation>
    <scope>NUCLEOTIDE SEQUENCE</scope>
    <source>
        <strain evidence="2">15-5641</strain>
    </source>
</reference>
<sequence>MHFHKRTLLSVATLGMLAVSVVLMVVWVRNSNHSSINTNELLCTTRTVTTIQPKDIHADGSL</sequence>
<reference evidence="2" key="1">
    <citation type="journal article" date="2018" name="Genome Biol.">
        <title>SKESA: strategic k-mer extension for scrupulous assemblies.</title>
        <authorList>
            <person name="Souvorov A."/>
            <person name="Agarwala R."/>
            <person name="Lipman D.J."/>
        </authorList>
    </citation>
    <scope>NUCLEOTIDE SEQUENCE</scope>
    <source>
        <strain evidence="2">15-5641</strain>
    </source>
</reference>
<keyword evidence="1" id="KW-0812">Transmembrane</keyword>
<dbReference type="EMBL" id="DAATMB010000088">
    <property type="protein sequence ID" value="HAE8839984.1"/>
    <property type="molecule type" value="Genomic_DNA"/>
</dbReference>
<feature type="transmembrane region" description="Helical" evidence="1">
    <location>
        <begin position="7"/>
        <end position="28"/>
    </location>
</feature>
<keyword evidence="1" id="KW-1133">Transmembrane helix</keyword>
<accession>A0A738L2M5</accession>
<feature type="non-terminal residue" evidence="2">
    <location>
        <position position="62"/>
    </location>
</feature>
<protein>
    <submittedName>
        <fullName evidence="2">Uncharacterized protein</fullName>
    </submittedName>
</protein>
<organism evidence="2">
    <name type="scientific">Salmonella enterica</name>
    <name type="common">Salmonella choleraesuis</name>
    <dbReference type="NCBI Taxonomy" id="28901"/>
    <lineage>
        <taxon>Bacteria</taxon>
        <taxon>Pseudomonadati</taxon>
        <taxon>Pseudomonadota</taxon>
        <taxon>Gammaproteobacteria</taxon>
        <taxon>Enterobacterales</taxon>
        <taxon>Enterobacteriaceae</taxon>
        <taxon>Salmonella</taxon>
    </lineage>
</organism>